<evidence type="ECO:0000256" key="4">
    <source>
        <dbReference type="PROSITE-ProRule" id="PRU00050"/>
    </source>
</evidence>
<dbReference type="eggNOG" id="COG2201">
    <property type="taxonomic scope" value="Bacteria"/>
</dbReference>
<dbReference type="Pfam" id="PF01339">
    <property type="entry name" value="CheB_methylest"/>
    <property type="match status" value="1"/>
</dbReference>
<dbReference type="Gene3D" id="3.40.50.180">
    <property type="entry name" value="Methylesterase CheB, C-terminal domain"/>
    <property type="match status" value="1"/>
</dbReference>
<dbReference type="CDD" id="cd16433">
    <property type="entry name" value="CheB"/>
    <property type="match status" value="1"/>
</dbReference>
<evidence type="ECO:0000256" key="3">
    <source>
        <dbReference type="ARBA" id="ARBA00048267"/>
    </source>
</evidence>
<dbReference type="InterPro" id="IPR000673">
    <property type="entry name" value="Sig_transdc_resp-reg_Me-estase"/>
</dbReference>
<dbReference type="PANTHER" id="PTHR42872:SF6">
    <property type="entry name" value="PROTEIN-GLUTAMATE METHYLESTERASE_PROTEIN-GLUTAMINE GLUTAMINASE"/>
    <property type="match status" value="1"/>
</dbReference>
<feature type="active site" evidence="4">
    <location>
        <position position="134"/>
    </location>
</feature>
<dbReference type="STRING" id="502025.Hoch_5253"/>
<dbReference type="PANTHER" id="PTHR42872">
    <property type="entry name" value="PROTEIN-GLUTAMATE METHYLESTERASE/PROTEIN-GLUTAMINE GLUTAMINASE"/>
    <property type="match status" value="1"/>
</dbReference>
<dbReference type="SUPFAM" id="SSF52738">
    <property type="entry name" value="Methylesterase CheB, C-terminal domain"/>
    <property type="match status" value="1"/>
</dbReference>
<proteinExistence type="predicted"/>
<protein>
    <recommendedName>
        <fullName evidence="2">protein-glutamate methylesterase</fullName>
        <ecNumber evidence="2">3.1.1.61</ecNumber>
    </recommendedName>
</protein>
<keyword evidence="4" id="KW-0145">Chemotaxis</keyword>
<dbReference type="PIRSF" id="PIRSF036461">
    <property type="entry name" value="Chmtx_methlestr"/>
    <property type="match status" value="1"/>
</dbReference>
<evidence type="ECO:0000256" key="2">
    <source>
        <dbReference type="ARBA" id="ARBA00039140"/>
    </source>
</evidence>
<evidence type="ECO:0000256" key="1">
    <source>
        <dbReference type="ARBA" id="ARBA00022801"/>
    </source>
</evidence>
<dbReference type="GO" id="GO:0008984">
    <property type="term" value="F:protein-glutamate methylesterase activity"/>
    <property type="evidence" value="ECO:0007669"/>
    <property type="project" value="UniProtKB-EC"/>
</dbReference>
<sequence>MSQSRDTIVIGTSSGGVSALRTLLGQLDSALPAAVLIVQHLSPRSPGQLVAVLQRATSMPVAWVDEPVEIRPGHVYVYVAPPDMHLTIREDRAEVVRGPRENRARPAINPLFRTAAAERGGRVIAVLLTGLLDDGIAGLESVRRCGGVTVVQDPDDAEFAEMPQRALSAELADHVCCLAGMGALLRTLVGQPAPASEVPHAITVEARMSGPGRSTPEALTSIGDQVPASCPECGGPLWAVGAGESSVYRCHTGHALSARALLEMQAEEVERSMWAAVRALTERAAVLERMAGDAEARGHHRGGDVFRERAREDWAHSEQARQYLLSLRENLPREPEATGTRE</sequence>
<dbReference type="KEGG" id="hoh:Hoch_5253"/>
<reference evidence="6 7" key="1">
    <citation type="journal article" date="2010" name="Stand. Genomic Sci.">
        <title>Complete genome sequence of Haliangium ochraceum type strain (SMP-2).</title>
        <authorList>
            <consortium name="US DOE Joint Genome Institute (JGI-PGF)"/>
            <person name="Ivanova N."/>
            <person name="Daum C."/>
            <person name="Lang E."/>
            <person name="Abt B."/>
            <person name="Kopitz M."/>
            <person name="Saunders E."/>
            <person name="Lapidus A."/>
            <person name="Lucas S."/>
            <person name="Glavina Del Rio T."/>
            <person name="Nolan M."/>
            <person name="Tice H."/>
            <person name="Copeland A."/>
            <person name="Cheng J.F."/>
            <person name="Chen F."/>
            <person name="Bruce D."/>
            <person name="Goodwin L."/>
            <person name="Pitluck S."/>
            <person name="Mavromatis K."/>
            <person name="Pati A."/>
            <person name="Mikhailova N."/>
            <person name="Chen A."/>
            <person name="Palaniappan K."/>
            <person name="Land M."/>
            <person name="Hauser L."/>
            <person name="Chang Y.J."/>
            <person name="Jeffries C.D."/>
            <person name="Detter J.C."/>
            <person name="Brettin T."/>
            <person name="Rohde M."/>
            <person name="Goker M."/>
            <person name="Bristow J."/>
            <person name="Markowitz V."/>
            <person name="Eisen J.A."/>
            <person name="Hugenholtz P."/>
            <person name="Kyrpides N.C."/>
            <person name="Klenk H.P."/>
        </authorList>
    </citation>
    <scope>NUCLEOTIDE SEQUENCE [LARGE SCALE GENOMIC DNA]</scope>
    <source>
        <strain evidence="7">DSM 14365 / CIP 107738 / JCM 11303 / AJ 13395 / SMP-2</strain>
    </source>
</reference>
<evidence type="ECO:0000313" key="6">
    <source>
        <dbReference type="EMBL" id="ACY17738.1"/>
    </source>
</evidence>
<dbReference type="InterPro" id="IPR035909">
    <property type="entry name" value="CheB_C"/>
</dbReference>
<dbReference type="GO" id="GO:0005737">
    <property type="term" value="C:cytoplasm"/>
    <property type="evidence" value="ECO:0007669"/>
    <property type="project" value="InterPro"/>
</dbReference>
<dbReference type="EC" id="3.1.1.61" evidence="2"/>
<evidence type="ECO:0000259" key="5">
    <source>
        <dbReference type="PROSITE" id="PS50122"/>
    </source>
</evidence>
<gene>
    <name evidence="6" type="ordered locus">Hoch_5253</name>
</gene>
<name>D0LXI3_HALO1</name>
<dbReference type="HOGENOM" id="CLU_000445_51_1_7"/>
<dbReference type="Proteomes" id="UP000001880">
    <property type="component" value="Chromosome"/>
</dbReference>
<evidence type="ECO:0000313" key="7">
    <source>
        <dbReference type="Proteomes" id="UP000001880"/>
    </source>
</evidence>
<feature type="domain" description="CheB-type methylesterase" evidence="5">
    <location>
        <begin position="1"/>
        <end position="192"/>
    </location>
</feature>
<dbReference type="RefSeq" id="WP_012830330.1">
    <property type="nucleotide sequence ID" value="NC_013440.1"/>
</dbReference>
<dbReference type="PROSITE" id="PS50122">
    <property type="entry name" value="CHEB"/>
    <property type="match status" value="1"/>
</dbReference>
<dbReference type="InterPro" id="IPR011247">
    <property type="entry name" value="Chemotax_prot-Glu_Me-esterase"/>
</dbReference>
<dbReference type="AlphaFoldDB" id="D0LXI3"/>
<organism evidence="6 7">
    <name type="scientific">Haliangium ochraceum (strain DSM 14365 / JCM 11303 / SMP-2)</name>
    <dbReference type="NCBI Taxonomy" id="502025"/>
    <lineage>
        <taxon>Bacteria</taxon>
        <taxon>Pseudomonadati</taxon>
        <taxon>Myxococcota</taxon>
        <taxon>Polyangia</taxon>
        <taxon>Haliangiales</taxon>
        <taxon>Kofleriaceae</taxon>
        <taxon>Haliangium</taxon>
    </lineage>
</organism>
<feature type="active site" evidence="4">
    <location>
        <position position="13"/>
    </location>
</feature>
<dbReference type="GO" id="GO:0000156">
    <property type="term" value="F:phosphorelay response regulator activity"/>
    <property type="evidence" value="ECO:0007669"/>
    <property type="project" value="InterPro"/>
</dbReference>
<comment type="catalytic activity">
    <reaction evidence="3">
        <text>[protein]-L-glutamate 5-O-methyl ester + H2O = L-glutamyl-[protein] + methanol + H(+)</text>
        <dbReference type="Rhea" id="RHEA:23236"/>
        <dbReference type="Rhea" id="RHEA-COMP:10208"/>
        <dbReference type="Rhea" id="RHEA-COMP:10311"/>
        <dbReference type="ChEBI" id="CHEBI:15377"/>
        <dbReference type="ChEBI" id="CHEBI:15378"/>
        <dbReference type="ChEBI" id="CHEBI:17790"/>
        <dbReference type="ChEBI" id="CHEBI:29973"/>
        <dbReference type="ChEBI" id="CHEBI:82795"/>
        <dbReference type="EC" id="3.1.1.61"/>
    </reaction>
</comment>
<dbReference type="GO" id="GO:0006935">
    <property type="term" value="P:chemotaxis"/>
    <property type="evidence" value="ECO:0007669"/>
    <property type="project" value="UniProtKB-UniRule"/>
</dbReference>
<accession>D0LXI3</accession>
<keyword evidence="7" id="KW-1185">Reference proteome</keyword>
<keyword evidence="1 4" id="KW-0378">Hydrolase</keyword>
<dbReference type="EMBL" id="CP001804">
    <property type="protein sequence ID" value="ACY17738.1"/>
    <property type="molecule type" value="Genomic_DNA"/>
</dbReference>
<feature type="active site" evidence="4">
    <location>
        <position position="40"/>
    </location>
</feature>